<dbReference type="InterPro" id="IPR045126">
    <property type="entry name" value="TRAPPC10/Trs130"/>
</dbReference>
<feature type="compositionally biased region" description="Low complexity" evidence="1">
    <location>
        <begin position="1392"/>
        <end position="1417"/>
    </location>
</feature>
<organism evidence="3 4">
    <name type="scientific">Hymenolepis diminuta</name>
    <name type="common">Rat tapeworm</name>
    <dbReference type="NCBI Taxonomy" id="6216"/>
    <lineage>
        <taxon>Eukaryota</taxon>
        <taxon>Metazoa</taxon>
        <taxon>Spiralia</taxon>
        <taxon>Lophotrochozoa</taxon>
        <taxon>Platyhelminthes</taxon>
        <taxon>Cestoda</taxon>
        <taxon>Eucestoda</taxon>
        <taxon>Cyclophyllidea</taxon>
        <taxon>Hymenolepididae</taxon>
        <taxon>Hymenolepis</taxon>
    </lineage>
</organism>
<dbReference type="GO" id="GO:0005829">
    <property type="term" value="C:cytosol"/>
    <property type="evidence" value="ECO:0007669"/>
    <property type="project" value="GOC"/>
</dbReference>
<sequence length="1596" mass="178584">MNLENRPIIYYYGDDSATEHVKEFQSSVFSAEPVQWSRRSRDPPQSVHVDPNFMPLNIFPHESNGLITPSSHPAVYIFLCPNDPDYYSNKGKQAFGHWISFITNINIKEWLVIIITDKSKRVSFRNSIMTRLKHDFSIDFTDHLQELPSDYDSLPGTLQILNTKLRSAVIRVFNSTLDEMDQKSAFLLQSCHEKDWDFMEYYQCLEEMSSLYSCMSLYDEALECMEKADSCLTSELSETPQKGITKWIKCLLSNSCDRLITDPIIISTYANPVRVESVRQKKANLFELRAHILTRECSLLQALDRISELPQRAVRMIRLCTKEARDLKIPIPAFQLYFWIFLTSLQTLDIFRRGTRCAPKTEDFINLRRKFLHISDLLQQPPAVPNENSSAINNNSTLMSTDEDSNFPSNGSDLTASTLLSARFKALESLDLLEDVSLQTEGTFNILARAVLASVVADDHAKCGRGATQNQDLVGTSRWTVDLWRRACVALSRLGRYANLWPDPARRMTRGIRPDSLNGAMLISIMDIFNNSASDNADASSNGRMSFGGSFGAQLSIAFVSSTSFEESYRKFAGACIFFQSCSGAKRAAICMSLELADFYRDGGNFLKAEALYHQATKIFLKESWMELATYSLLQQAFCQQVQWRTENVDSIEASVFRRYVQTALILAITPSSNLKLCYELLKRRGAYFDNLFGEGAIASDWSSPEKVTILPPWWPEDWWAHALETVAEHYARIIPQGVTPMSPENLPLHRPLVPLSVRSLWPLFRLHALDLGEANPHTHRQVIRLHLQLIGVRPILVKVSVGGRPTTTEDWNEPPLSRCYDSKQGSDSMRFFNVDLNSEAIRSGIIAVNSDSSFTSSKELGESVSQRQSTGDQNTAPSPTSVPNSSFLGLSGSRDSVIQRLFRRSSAGGRTGRQFFRRSAVNATDTNGEIRTVKRPTSIDFLSFRGRLNTLDKITPLPSDSLLDGLTLSADDDRKIFNAGNSSVQEESNFSDGALIRQHKKGFSLSDFSAFAQSFRPSRTDISTKNNGEEEVNGHNGGVKITKATALDKENVIVFSPRCLSTNPFHCKLPENAKKLVEEEESAMTFHPGDNFLLMETSACGFHLPTEIKISLYNDEESAKLNTPCFVFSSSIIAEHFTTTWSSEPLLERLLPRVEQIEALRLSNAYKVPQIQHKGASAVVMCSMNQPVFLTVRVGDLSIEHSDSSITDRKGLGSDYGSDVRIRLRKTPTDQNTRTEPVWSQRYTVDPLKGEDKNRETTSLSDLGELVLAPGEEPQTSSNEYHPGTRLCPLQSFLLRPKLDEQISIILPTGRPYPIHLLPVGVLIFNAKVSMFHKKNLLVQLRVGVRDSTWPVLGSVNEKDKYSHFNPFYSQERIAFRFSSPKLELKPFTDSQPPASQTQSSLSSTTQPPTLATPATGHLNIRPPYYLNAQRSVSVVEFAPPSPAMLAVAASALGKSVATENISQNHKEIGHSFFFSKDEESGSTGSADKESSVEFTAEDPIQLVESPDYEGVVSYGRPLTVAWSVQLSHFNKNLRPTSKADGVGVIANFSFLVGSKYDPVQPRVHYSCNLVSSYRKSTQQNGFGALFSRSGQKNK</sequence>
<dbReference type="EMBL" id="CABIJS010000088">
    <property type="protein sequence ID" value="VUZ42270.1"/>
    <property type="molecule type" value="Genomic_DNA"/>
</dbReference>
<keyword evidence="4" id="KW-1185">Reference proteome</keyword>
<feature type="region of interest" description="Disordered" evidence="1">
    <location>
        <begin position="858"/>
        <end position="892"/>
    </location>
</feature>
<dbReference type="PANTHER" id="PTHR13251:SF3">
    <property type="entry name" value="TRAFFICKING PROTEIN PARTICLE COMPLEX SUBUNIT 10"/>
    <property type="match status" value="1"/>
</dbReference>
<protein>
    <recommendedName>
        <fullName evidence="2">TRAPPC10/Trs130 N-terminal domain-containing protein</fullName>
    </recommendedName>
</protein>
<dbReference type="Proteomes" id="UP000321570">
    <property type="component" value="Unassembled WGS sequence"/>
</dbReference>
<dbReference type="PANTHER" id="PTHR13251">
    <property type="entry name" value="EPILEPSY HOLOPROSENCEPHALY CANDIDATE 1/TMEM1"/>
    <property type="match status" value="1"/>
</dbReference>
<gene>
    <name evidence="3" type="ORF">WMSIL1_LOCUS3036</name>
</gene>
<reference evidence="3 4" key="1">
    <citation type="submission" date="2019-07" db="EMBL/GenBank/DDBJ databases">
        <authorList>
            <person name="Jastrzebski P J."/>
            <person name="Paukszto L."/>
            <person name="Jastrzebski P J."/>
        </authorList>
    </citation>
    <scope>NUCLEOTIDE SEQUENCE [LARGE SCALE GENOMIC DNA]</scope>
    <source>
        <strain evidence="3 4">WMS-il1</strain>
    </source>
</reference>
<name>A0A564Y4W3_HYMDI</name>
<evidence type="ECO:0000256" key="1">
    <source>
        <dbReference type="SAM" id="MobiDB-lite"/>
    </source>
</evidence>
<dbReference type="GO" id="GO:0006891">
    <property type="term" value="P:intra-Golgi vesicle-mediated transport"/>
    <property type="evidence" value="ECO:0007669"/>
    <property type="project" value="TreeGrafter"/>
</dbReference>
<dbReference type="GO" id="GO:1990071">
    <property type="term" value="C:TRAPPII protein complex"/>
    <property type="evidence" value="ECO:0007669"/>
    <property type="project" value="InterPro"/>
</dbReference>
<evidence type="ECO:0000313" key="3">
    <source>
        <dbReference type="EMBL" id="VUZ42270.1"/>
    </source>
</evidence>
<evidence type="ECO:0000313" key="4">
    <source>
        <dbReference type="Proteomes" id="UP000321570"/>
    </source>
</evidence>
<dbReference type="Pfam" id="PF23036">
    <property type="entry name" value="TRAPPC10_1st"/>
    <property type="match status" value="1"/>
</dbReference>
<feature type="region of interest" description="Disordered" evidence="1">
    <location>
        <begin position="1230"/>
        <end position="1265"/>
    </location>
</feature>
<accession>A0A564Y4W3</accession>
<feature type="region of interest" description="Disordered" evidence="1">
    <location>
        <begin position="1388"/>
        <end position="1418"/>
    </location>
</feature>
<dbReference type="InterPro" id="IPR056913">
    <property type="entry name" value="TRAPPC10/Trs130_N"/>
</dbReference>
<dbReference type="GO" id="GO:0034498">
    <property type="term" value="P:early endosome to Golgi transport"/>
    <property type="evidence" value="ECO:0007669"/>
    <property type="project" value="TreeGrafter"/>
</dbReference>
<proteinExistence type="predicted"/>
<feature type="domain" description="TRAPPC10/Trs130 N-terminal" evidence="2">
    <location>
        <begin position="5"/>
        <end position="308"/>
    </location>
</feature>
<evidence type="ECO:0000259" key="2">
    <source>
        <dbReference type="Pfam" id="PF23036"/>
    </source>
</evidence>